<dbReference type="Gene3D" id="3.40.50.300">
    <property type="entry name" value="P-loop containing nucleotide triphosphate hydrolases"/>
    <property type="match status" value="1"/>
</dbReference>
<dbReference type="VEuPathDB" id="ToxoDB:EPH_0069790"/>
<dbReference type="InterPro" id="IPR027417">
    <property type="entry name" value="P-loop_NTPase"/>
</dbReference>
<evidence type="ECO:0000256" key="1">
    <source>
        <dbReference type="ARBA" id="ARBA00004141"/>
    </source>
</evidence>
<dbReference type="Pfam" id="PF01061">
    <property type="entry name" value="ABC2_membrane"/>
    <property type="match status" value="1"/>
</dbReference>
<feature type="transmembrane region" description="Helical" evidence="8">
    <location>
        <begin position="454"/>
        <end position="474"/>
    </location>
</feature>
<dbReference type="SUPFAM" id="SSF52540">
    <property type="entry name" value="P-loop containing nucleoside triphosphate hydrolases"/>
    <property type="match status" value="1"/>
</dbReference>
<accession>U6H0T9</accession>
<evidence type="ECO:0000256" key="4">
    <source>
        <dbReference type="ARBA" id="ARBA00022741"/>
    </source>
</evidence>
<dbReference type="InterPro" id="IPR050352">
    <property type="entry name" value="ABCG_transporters"/>
</dbReference>
<dbReference type="GO" id="GO:0140359">
    <property type="term" value="F:ABC-type transporter activity"/>
    <property type="evidence" value="ECO:0007669"/>
    <property type="project" value="InterPro"/>
</dbReference>
<keyword evidence="7 8" id="KW-0472">Membrane</keyword>
<dbReference type="InterPro" id="IPR003593">
    <property type="entry name" value="AAA+_ATPase"/>
</dbReference>
<organism evidence="10 11">
    <name type="scientific">Eimeria praecox</name>
    <dbReference type="NCBI Taxonomy" id="51316"/>
    <lineage>
        <taxon>Eukaryota</taxon>
        <taxon>Sar</taxon>
        <taxon>Alveolata</taxon>
        <taxon>Apicomplexa</taxon>
        <taxon>Conoidasida</taxon>
        <taxon>Coccidia</taxon>
        <taxon>Eucoccidiorida</taxon>
        <taxon>Eimeriorina</taxon>
        <taxon>Eimeriidae</taxon>
        <taxon>Eimeria</taxon>
    </lineage>
</organism>
<dbReference type="OrthoDB" id="184675at2759"/>
<feature type="transmembrane region" description="Helical" evidence="8">
    <location>
        <begin position="652"/>
        <end position="681"/>
    </location>
</feature>
<keyword evidence="2" id="KW-0813">Transport</keyword>
<evidence type="ECO:0000256" key="2">
    <source>
        <dbReference type="ARBA" id="ARBA00022448"/>
    </source>
</evidence>
<feature type="transmembrane region" description="Helical" evidence="8">
    <location>
        <begin position="528"/>
        <end position="553"/>
    </location>
</feature>
<dbReference type="PANTHER" id="PTHR48041">
    <property type="entry name" value="ABC TRANSPORTER G FAMILY MEMBER 28"/>
    <property type="match status" value="1"/>
</dbReference>
<dbReference type="EMBL" id="HG694958">
    <property type="protein sequence ID" value="CDI86191.1"/>
    <property type="molecule type" value="Genomic_DNA"/>
</dbReference>
<evidence type="ECO:0000256" key="5">
    <source>
        <dbReference type="ARBA" id="ARBA00022840"/>
    </source>
</evidence>
<keyword evidence="4" id="KW-0547">Nucleotide-binding</keyword>
<dbReference type="PROSITE" id="PS50893">
    <property type="entry name" value="ABC_TRANSPORTER_2"/>
    <property type="match status" value="1"/>
</dbReference>
<evidence type="ECO:0000313" key="11">
    <source>
        <dbReference type="Proteomes" id="UP000018201"/>
    </source>
</evidence>
<keyword evidence="11" id="KW-1185">Reference proteome</keyword>
<keyword evidence="3 8" id="KW-0812">Transmembrane</keyword>
<dbReference type="Proteomes" id="UP000018201">
    <property type="component" value="Unassembled WGS sequence"/>
</dbReference>
<evidence type="ECO:0000256" key="8">
    <source>
        <dbReference type="SAM" id="Phobius"/>
    </source>
</evidence>
<dbReference type="GO" id="GO:0016887">
    <property type="term" value="F:ATP hydrolysis activity"/>
    <property type="evidence" value="ECO:0007669"/>
    <property type="project" value="InterPro"/>
</dbReference>
<keyword evidence="6 8" id="KW-1133">Transmembrane helix</keyword>
<feature type="domain" description="ABC transporter" evidence="9">
    <location>
        <begin position="106"/>
        <end position="353"/>
    </location>
</feature>
<evidence type="ECO:0000259" key="9">
    <source>
        <dbReference type="PROSITE" id="PS50893"/>
    </source>
</evidence>
<protein>
    <submittedName>
        <fullName evidence="10">ABC transporter, putative</fullName>
    </submittedName>
</protein>
<dbReference type="InterPro" id="IPR017871">
    <property type="entry name" value="ABC_transporter-like_CS"/>
</dbReference>
<dbReference type="AlphaFoldDB" id="U6H0T9"/>
<proteinExistence type="predicted"/>
<feature type="transmembrane region" description="Helical" evidence="8">
    <location>
        <begin position="589"/>
        <end position="611"/>
    </location>
</feature>
<dbReference type="SMART" id="SM00382">
    <property type="entry name" value="AAA"/>
    <property type="match status" value="1"/>
</dbReference>
<dbReference type="InterPro" id="IPR003439">
    <property type="entry name" value="ABC_transporter-like_ATP-bd"/>
</dbReference>
<dbReference type="InterPro" id="IPR013525">
    <property type="entry name" value="ABC2_TM"/>
</dbReference>
<feature type="transmembrane region" description="Helical" evidence="8">
    <location>
        <begin position="494"/>
        <end position="521"/>
    </location>
</feature>
<gene>
    <name evidence="10" type="ORF">EPH_0069790</name>
</gene>
<evidence type="ECO:0000313" key="10">
    <source>
        <dbReference type="EMBL" id="CDI86191.1"/>
    </source>
</evidence>
<dbReference type="GO" id="GO:0005524">
    <property type="term" value="F:ATP binding"/>
    <property type="evidence" value="ECO:0007669"/>
    <property type="project" value="UniProtKB-KW"/>
</dbReference>
<feature type="transmembrane region" description="Helical" evidence="8">
    <location>
        <begin position="559"/>
        <end position="577"/>
    </location>
</feature>
<keyword evidence="5" id="KW-0067">ATP-binding</keyword>
<dbReference type="PANTHER" id="PTHR48041:SF139">
    <property type="entry name" value="PROTEIN SCARLET"/>
    <property type="match status" value="1"/>
</dbReference>
<dbReference type="GO" id="GO:0016020">
    <property type="term" value="C:membrane"/>
    <property type="evidence" value="ECO:0007669"/>
    <property type="project" value="UniProtKB-SubCell"/>
</dbReference>
<reference evidence="10" key="2">
    <citation type="submission" date="2013-10" db="EMBL/GenBank/DDBJ databases">
        <authorList>
            <person name="Aslett M."/>
        </authorList>
    </citation>
    <scope>NUCLEOTIDE SEQUENCE [LARGE SCALE GENOMIC DNA]</scope>
    <source>
        <strain evidence="10">Houghton</strain>
    </source>
</reference>
<reference evidence="10" key="1">
    <citation type="submission" date="2013-10" db="EMBL/GenBank/DDBJ databases">
        <title>Genomic analysis of the causative agents of coccidiosis in chickens.</title>
        <authorList>
            <person name="Reid A.J."/>
            <person name="Blake D."/>
            <person name="Billington K."/>
            <person name="Browne H."/>
            <person name="Dunn M."/>
            <person name="Hung S."/>
            <person name="Kawahara F."/>
            <person name="Miranda-Saavedra D."/>
            <person name="Mourier T."/>
            <person name="Nagra H."/>
            <person name="Otto T.D."/>
            <person name="Rawlings N."/>
            <person name="Sanchez A."/>
            <person name="Sanders M."/>
            <person name="Subramaniam C."/>
            <person name="Tay Y."/>
            <person name="Dear P."/>
            <person name="Doerig C."/>
            <person name="Gruber A."/>
            <person name="Parkinson J."/>
            <person name="Shirley M."/>
            <person name="Wan K.L."/>
            <person name="Berriman M."/>
            <person name="Tomley F."/>
            <person name="Pain A."/>
        </authorList>
    </citation>
    <scope>NUCLEOTIDE SEQUENCE [LARGE SCALE GENOMIC DNA]</scope>
    <source>
        <strain evidence="10">Houghton</strain>
    </source>
</reference>
<dbReference type="InterPro" id="IPR043926">
    <property type="entry name" value="ABCG_dom"/>
</dbReference>
<evidence type="ECO:0000256" key="7">
    <source>
        <dbReference type="ARBA" id="ARBA00023136"/>
    </source>
</evidence>
<evidence type="ECO:0000256" key="6">
    <source>
        <dbReference type="ARBA" id="ARBA00022989"/>
    </source>
</evidence>
<feature type="transmembrane region" description="Helical" evidence="8">
    <location>
        <begin position="421"/>
        <end position="442"/>
    </location>
</feature>
<sequence length="710" mass="77965">MSALEGGMRAGYKEGDHMTVKLKDESGEVPKEHETVSGVWVLVRKEKFDIPGQSFCSDVKCMAYPGSVQFELALDEVSCTIPSRRSCFDRVPLLSSLKRTNWRAFLRTGELKRVDTLPPKHILHPVSAVIRSGSLVAIMGPSGCGKTTLMGILSGRASLAHSGRVAFNGRPPTKEFDRFSSYVTQDDIFDGNEKVVECLQFSYRLRTAVPREWGPEKRKAREHEAVQRAISLLGLVEVQASNVGSSTHRGISGGQKRRLTLGVGLMSDAKILLCDEPTTGLSTADAQLVVDALRRLCVDCGMAVVAVIHQPSHAIMRCFDHLLLLNHEGRCVYNGSVDAALEYFSTLGFPCPPHQNPADLYLDLVAQGSKHAGELADIYDALMKPLVRTKVGELELAGPYVQFKEVGRRALRLWLRSHSTLAAIMGDSIIQGLAIGAVFFGVRSRASMYYQLSALFLMLLSHLASCLWTVPLYVQQKAQYRVEVEDGYYSPVPYMFATSLVANCFVLAGDAVLVTIMWVLFGFPFLPLLVCYLVGSLGFVICDSLTVICSLASTSFAEANASATLLFMLLMLVNGFTTNPASLPHGIAWISYLSPFFLVFEGLAICILETYEFGKEPSEAGGNLLLHTKEDVYQTFGIAGRAYGRKGSALEWLWAVDVVVLLLLMVLSKALAFTLQATVFLPKRYRGKPASSCRFSCFPLKGWLGKFRGL</sequence>
<comment type="subcellular location">
    <subcellularLocation>
        <location evidence="1">Membrane</location>
        <topology evidence="1">Multi-pass membrane protein</topology>
    </subcellularLocation>
</comment>
<dbReference type="Pfam" id="PF00005">
    <property type="entry name" value="ABC_tran"/>
    <property type="match status" value="1"/>
</dbReference>
<dbReference type="Pfam" id="PF19055">
    <property type="entry name" value="ABC2_membrane_7"/>
    <property type="match status" value="1"/>
</dbReference>
<name>U6H0T9_9EIME</name>
<dbReference type="PROSITE" id="PS00211">
    <property type="entry name" value="ABC_TRANSPORTER_1"/>
    <property type="match status" value="1"/>
</dbReference>
<evidence type="ECO:0000256" key="3">
    <source>
        <dbReference type="ARBA" id="ARBA00022692"/>
    </source>
</evidence>